<protein>
    <submittedName>
        <fullName evidence="6">LacI family transcriptional regulator</fullName>
    </submittedName>
</protein>
<feature type="domain" description="HTH lacI-type" evidence="5">
    <location>
        <begin position="2"/>
        <end position="56"/>
    </location>
</feature>
<dbReference type="PROSITE" id="PS50932">
    <property type="entry name" value="HTH_LACI_2"/>
    <property type="match status" value="1"/>
</dbReference>
<dbReference type="EMBL" id="FNYW01000002">
    <property type="protein sequence ID" value="SEI53784.1"/>
    <property type="molecule type" value="Genomic_DNA"/>
</dbReference>
<dbReference type="Proteomes" id="UP000198564">
    <property type="component" value="Unassembled WGS sequence"/>
</dbReference>
<dbReference type="STRING" id="1130080.SAMN04488113_102149"/>
<accession>A0A1H6RKF2</accession>
<dbReference type="PANTHER" id="PTHR30146:SF148">
    <property type="entry name" value="HTH-TYPE TRANSCRIPTIONAL REPRESSOR PURR-RELATED"/>
    <property type="match status" value="1"/>
</dbReference>
<dbReference type="SMART" id="SM00354">
    <property type="entry name" value="HTH_LACI"/>
    <property type="match status" value="1"/>
</dbReference>
<keyword evidence="7" id="KW-1185">Reference proteome</keyword>
<dbReference type="CDD" id="cd01392">
    <property type="entry name" value="HTH_LacI"/>
    <property type="match status" value="1"/>
</dbReference>
<dbReference type="CDD" id="cd06267">
    <property type="entry name" value="PBP1_LacI_sugar_binding-like"/>
    <property type="match status" value="1"/>
</dbReference>
<proteinExistence type="predicted"/>
<organism evidence="6 7">
    <name type="scientific">Alkalibacterium gilvum</name>
    <dbReference type="NCBI Taxonomy" id="1130080"/>
    <lineage>
        <taxon>Bacteria</taxon>
        <taxon>Bacillati</taxon>
        <taxon>Bacillota</taxon>
        <taxon>Bacilli</taxon>
        <taxon>Lactobacillales</taxon>
        <taxon>Carnobacteriaceae</taxon>
        <taxon>Alkalibacterium</taxon>
    </lineage>
</organism>
<evidence type="ECO:0000256" key="4">
    <source>
        <dbReference type="ARBA" id="ARBA00023163"/>
    </source>
</evidence>
<keyword evidence="1" id="KW-0678">Repressor</keyword>
<reference evidence="7" key="1">
    <citation type="submission" date="2016-10" db="EMBL/GenBank/DDBJ databases">
        <authorList>
            <person name="Varghese N."/>
            <person name="Submissions S."/>
        </authorList>
    </citation>
    <scope>NUCLEOTIDE SEQUENCE [LARGE SCALE GENOMIC DNA]</scope>
    <source>
        <strain evidence="7">DSM 25751</strain>
    </source>
</reference>
<dbReference type="GO" id="GO:0000976">
    <property type="term" value="F:transcription cis-regulatory region binding"/>
    <property type="evidence" value="ECO:0007669"/>
    <property type="project" value="TreeGrafter"/>
</dbReference>
<name>A0A1H6RKF2_9LACT</name>
<dbReference type="PANTHER" id="PTHR30146">
    <property type="entry name" value="LACI-RELATED TRANSCRIPTIONAL REPRESSOR"/>
    <property type="match status" value="1"/>
</dbReference>
<dbReference type="InterPro" id="IPR046335">
    <property type="entry name" value="LacI/GalR-like_sensor"/>
</dbReference>
<dbReference type="Gene3D" id="3.40.50.2300">
    <property type="match status" value="2"/>
</dbReference>
<evidence type="ECO:0000256" key="1">
    <source>
        <dbReference type="ARBA" id="ARBA00022491"/>
    </source>
</evidence>
<evidence type="ECO:0000256" key="3">
    <source>
        <dbReference type="ARBA" id="ARBA00023125"/>
    </source>
</evidence>
<sequence length="314" mass="35692">MVGIRDIAKKAEVSISTVSYALNNSPRVSEATRKRIQTIAQEMNYIPNMAGQNLRKQKTDIIAVYLSSYQGTFYSELLEGMNTKANELGFDLIVCSGKRAHLFLPQRLIDGILVIDMTYTDEELLKYADLKYPIVVLDRKLEHDNVKTVLLDNRTGSQAAVKDLIKKDVDKIYIISGPQKNYDSIERTKAAVEVAESEKIPYEIIVGNFDETSGYEAGSKIEIESWKKYGVFALNDEMALGIYNYMYENDIDIINQLIISGFDKNKVMQYLNPPIKSVYYSKYEWGAKAVTVLNDLIKEKETEDELIATYYGTN</sequence>
<keyword evidence="3" id="KW-0238">DNA-binding</keyword>
<dbReference type="OrthoDB" id="9788209at2"/>
<dbReference type="PROSITE" id="PS00356">
    <property type="entry name" value="HTH_LACI_1"/>
    <property type="match status" value="1"/>
</dbReference>
<dbReference type="SUPFAM" id="SSF47413">
    <property type="entry name" value="lambda repressor-like DNA-binding domains"/>
    <property type="match status" value="1"/>
</dbReference>
<evidence type="ECO:0000313" key="6">
    <source>
        <dbReference type="EMBL" id="SEI53784.1"/>
    </source>
</evidence>
<dbReference type="AlphaFoldDB" id="A0A1H6RKF2"/>
<dbReference type="InterPro" id="IPR000843">
    <property type="entry name" value="HTH_LacI"/>
</dbReference>
<dbReference type="InterPro" id="IPR028082">
    <property type="entry name" value="Peripla_BP_I"/>
</dbReference>
<dbReference type="Gene3D" id="1.10.260.40">
    <property type="entry name" value="lambda repressor-like DNA-binding domains"/>
    <property type="match status" value="1"/>
</dbReference>
<dbReference type="Pfam" id="PF00356">
    <property type="entry name" value="LacI"/>
    <property type="match status" value="1"/>
</dbReference>
<dbReference type="SUPFAM" id="SSF53822">
    <property type="entry name" value="Periplasmic binding protein-like I"/>
    <property type="match status" value="1"/>
</dbReference>
<evidence type="ECO:0000259" key="5">
    <source>
        <dbReference type="PROSITE" id="PS50932"/>
    </source>
</evidence>
<dbReference type="RefSeq" id="WP_091632446.1">
    <property type="nucleotide sequence ID" value="NZ_FNYW01000002.1"/>
</dbReference>
<keyword evidence="4" id="KW-0804">Transcription</keyword>
<dbReference type="InterPro" id="IPR010982">
    <property type="entry name" value="Lambda_DNA-bd_dom_sf"/>
</dbReference>
<evidence type="ECO:0000313" key="7">
    <source>
        <dbReference type="Proteomes" id="UP000198564"/>
    </source>
</evidence>
<gene>
    <name evidence="6" type="ORF">SAMN04488113_102149</name>
</gene>
<dbReference type="GO" id="GO:0003700">
    <property type="term" value="F:DNA-binding transcription factor activity"/>
    <property type="evidence" value="ECO:0007669"/>
    <property type="project" value="TreeGrafter"/>
</dbReference>
<dbReference type="Pfam" id="PF13377">
    <property type="entry name" value="Peripla_BP_3"/>
    <property type="match status" value="1"/>
</dbReference>
<keyword evidence="2" id="KW-0805">Transcription regulation</keyword>
<evidence type="ECO:0000256" key="2">
    <source>
        <dbReference type="ARBA" id="ARBA00023015"/>
    </source>
</evidence>